<feature type="region of interest" description="Disordered" evidence="2">
    <location>
        <begin position="691"/>
        <end position="726"/>
    </location>
</feature>
<feature type="region of interest" description="Disordered" evidence="2">
    <location>
        <begin position="1"/>
        <end position="33"/>
    </location>
</feature>
<feature type="transmembrane region" description="Helical" evidence="3">
    <location>
        <begin position="578"/>
        <end position="599"/>
    </location>
</feature>
<proteinExistence type="predicted"/>
<feature type="compositionally biased region" description="Basic residues" evidence="2">
    <location>
        <begin position="13"/>
        <end position="31"/>
    </location>
</feature>
<protein>
    <submittedName>
        <fullName evidence="4">Predicted protein</fullName>
    </submittedName>
</protein>
<feature type="coiled-coil region" evidence="1">
    <location>
        <begin position="630"/>
        <end position="664"/>
    </location>
</feature>
<keyword evidence="5" id="KW-1185">Reference proteome</keyword>
<evidence type="ECO:0000313" key="5">
    <source>
        <dbReference type="Proteomes" id="UP000001876"/>
    </source>
</evidence>
<dbReference type="OMA" id="NMQFGAN"/>
<dbReference type="Proteomes" id="UP000001876">
    <property type="component" value="Unassembled WGS sequence"/>
</dbReference>
<accession>C1MVC5</accession>
<dbReference type="OrthoDB" id="10674457at2759"/>
<dbReference type="RefSeq" id="XP_003059644.1">
    <property type="nucleotide sequence ID" value="XM_003059598.1"/>
</dbReference>
<dbReference type="GeneID" id="9684790"/>
<name>C1MVC5_MICPC</name>
<feature type="region of interest" description="Disordered" evidence="2">
    <location>
        <begin position="312"/>
        <end position="332"/>
    </location>
</feature>
<feature type="transmembrane region" description="Helical" evidence="3">
    <location>
        <begin position="553"/>
        <end position="572"/>
    </location>
</feature>
<dbReference type="EMBL" id="GG663740">
    <property type="protein sequence ID" value="EEH56776.1"/>
    <property type="molecule type" value="Genomic_DNA"/>
</dbReference>
<organism evidence="5">
    <name type="scientific">Micromonas pusilla (strain CCMP1545)</name>
    <name type="common">Picoplanktonic green alga</name>
    <dbReference type="NCBI Taxonomy" id="564608"/>
    <lineage>
        <taxon>Eukaryota</taxon>
        <taxon>Viridiplantae</taxon>
        <taxon>Chlorophyta</taxon>
        <taxon>Mamiellophyceae</taxon>
        <taxon>Mamiellales</taxon>
        <taxon>Mamiellaceae</taxon>
        <taxon>Micromonas</taxon>
    </lineage>
</organism>
<sequence>MCVERRAISTSRRASRRPRAAVARRRPHRPSARASRLVRLRENKSESIANDASSFAAGKHVDATDAIAAVCRASAPSSSSTALPREITGSALIRALDDLGLRADDIPNRMLQAVTVDGLARANKRFSRGSAVSTNRLTCLACMLCGGAFDAKVSLCFQSADEDERRALSEGQATRFFARDAFAVAAAAAKSAGDGGDLDWASDVWRRRCEMHFKGMSGNASSKSLDFEAFKSLVRQSLDEMSEAVLVDDGGGGHGDVENRNGRSVSIVTEDAVAGKHHHQRSESNVSAASGEGVELTAASGVLLKFIDSVSRSRGGPGSVHHSRGGSRGGGSFGSFGDLAAATGPSSDVSELKRYHAARRAAGAGGGAAAAANASPGERRNSAGETLSVQIPRSSSYHQLSPIADDDARTVAAASGSGSRMRLTKEEEAEVAAAAAAAAKRAPQNKTPRASASKTRRGGGGDDSANDDHSTPSNGEPPRDDDDDDDDEKRPPPLTAEQRRRAELRAALAAAQSETILAMEVQNRDGGAEDYESAMLFVHEVGVRMFMYNIVKMLIVIAIVAADASVCVWVMFHFGIVTGLSVVMVINIALACIVGYFVYKYSDRSKGKMHMEYGQHLVKGFSDTINSSALASTANQLAVISKQMDAAERNMEERRNELARAGSSLERATSLERGGGGALWGVDDDDVGASAGVASPASRRFSGGGEYEYSPGWDDAARSPRGLDAV</sequence>
<keyword evidence="3" id="KW-1133">Transmembrane helix</keyword>
<dbReference type="KEGG" id="mpp:MICPUCDRAFT_59142"/>
<keyword evidence="3" id="KW-0472">Membrane</keyword>
<keyword evidence="1" id="KW-0175">Coiled coil</keyword>
<evidence type="ECO:0000313" key="4">
    <source>
        <dbReference type="EMBL" id="EEH56776.1"/>
    </source>
</evidence>
<evidence type="ECO:0000256" key="3">
    <source>
        <dbReference type="SAM" id="Phobius"/>
    </source>
</evidence>
<gene>
    <name evidence="4" type="ORF">MICPUCDRAFT_59142</name>
</gene>
<feature type="region of interest" description="Disordered" evidence="2">
    <location>
        <begin position="432"/>
        <end position="498"/>
    </location>
</feature>
<feature type="compositionally biased region" description="Polar residues" evidence="2">
    <location>
        <begin position="444"/>
        <end position="453"/>
    </location>
</feature>
<dbReference type="AlphaFoldDB" id="C1MVC5"/>
<evidence type="ECO:0000256" key="1">
    <source>
        <dbReference type="SAM" id="Coils"/>
    </source>
</evidence>
<keyword evidence="3" id="KW-0812">Transmembrane</keyword>
<feature type="region of interest" description="Disordered" evidence="2">
    <location>
        <begin position="363"/>
        <end position="384"/>
    </location>
</feature>
<evidence type="ECO:0000256" key="2">
    <source>
        <dbReference type="SAM" id="MobiDB-lite"/>
    </source>
</evidence>
<reference evidence="4 5" key="1">
    <citation type="journal article" date="2009" name="Science">
        <title>Green evolution and dynamic adaptations revealed by genomes of the marine picoeukaryotes Micromonas.</title>
        <authorList>
            <person name="Worden A.Z."/>
            <person name="Lee J.H."/>
            <person name="Mock T."/>
            <person name="Rouze P."/>
            <person name="Simmons M.P."/>
            <person name="Aerts A.L."/>
            <person name="Allen A.E."/>
            <person name="Cuvelier M.L."/>
            <person name="Derelle E."/>
            <person name="Everett M.V."/>
            <person name="Foulon E."/>
            <person name="Grimwood J."/>
            <person name="Gundlach H."/>
            <person name="Henrissat B."/>
            <person name="Napoli C."/>
            <person name="McDonald S.M."/>
            <person name="Parker M.S."/>
            <person name="Rombauts S."/>
            <person name="Salamov A."/>
            <person name="Von Dassow P."/>
            <person name="Badger J.H."/>
            <person name="Coutinho P.M."/>
            <person name="Demir E."/>
            <person name="Dubchak I."/>
            <person name="Gentemann C."/>
            <person name="Eikrem W."/>
            <person name="Gready J.E."/>
            <person name="John U."/>
            <person name="Lanier W."/>
            <person name="Lindquist E.A."/>
            <person name="Lucas S."/>
            <person name="Mayer K.F."/>
            <person name="Moreau H."/>
            <person name="Not F."/>
            <person name="Otillar R."/>
            <person name="Panaud O."/>
            <person name="Pangilinan J."/>
            <person name="Paulsen I."/>
            <person name="Piegu B."/>
            <person name="Poliakov A."/>
            <person name="Robbens S."/>
            <person name="Schmutz J."/>
            <person name="Toulza E."/>
            <person name="Wyss T."/>
            <person name="Zelensky A."/>
            <person name="Zhou K."/>
            <person name="Armbrust E.V."/>
            <person name="Bhattacharya D."/>
            <person name="Goodenough U.W."/>
            <person name="Van de Peer Y."/>
            <person name="Grigoriev I.V."/>
        </authorList>
    </citation>
    <scope>NUCLEOTIDE SEQUENCE [LARGE SCALE GENOMIC DNA]</scope>
    <source>
        <strain evidence="4 5">CCMP1545</strain>
    </source>
</reference>